<keyword evidence="4 7" id="KW-0863">Zinc-finger</keyword>
<evidence type="ECO:0000313" key="10">
    <source>
        <dbReference type="EMBL" id="KAH6886221.1"/>
    </source>
</evidence>
<keyword evidence="2" id="KW-0479">Metal-binding</keyword>
<feature type="domain" description="RING-type" evidence="9">
    <location>
        <begin position="864"/>
        <end position="1048"/>
    </location>
</feature>
<evidence type="ECO:0000256" key="6">
    <source>
        <dbReference type="ARBA" id="ARBA00022833"/>
    </source>
</evidence>
<evidence type="ECO:0000256" key="3">
    <source>
        <dbReference type="ARBA" id="ARBA00022737"/>
    </source>
</evidence>
<dbReference type="Pfam" id="PF26200">
    <property type="entry name" value="Rcat_RNF216"/>
    <property type="match status" value="1"/>
</dbReference>
<evidence type="ECO:0000313" key="11">
    <source>
        <dbReference type="Proteomes" id="UP000777438"/>
    </source>
</evidence>
<protein>
    <recommendedName>
        <fullName evidence="12">Dihydroxyacid dehydratase</fullName>
    </recommendedName>
</protein>
<dbReference type="Gene3D" id="3.40.50.410">
    <property type="entry name" value="von Willebrand factor, type A domain"/>
    <property type="match status" value="1"/>
</dbReference>
<dbReference type="InterPro" id="IPR001841">
    <property type="entry name" value="Znf_RING"/>
</dbReference>
<keyword evidence="6" id="KW-0862">Zinc</keyword>
<gene>
    <name evidence="10" type="ORF">B0T10DRAFT_539288</name>
</gene>
<feature type="domain" description="RING-type" evidence="8">
    <location>
        <begin position="868"/>
        <end position="922"/>
    </location>
</feature>
<keyword evidence="3" id="KW-0677">Repeat</keyword>
<evidence type="ECO:0000256" key="1">
    <source>
        <dbReference type="ARBA" id="ARBA00022679"/>
    </source>
</evidence>
<dbReference type="GO" id="GO:0008270">
    <property type="term" value="F:zinc ion binding"/>
    <property type="evidence" value="ECO:0007669"/>
    <property type="project" value="UniProtKB-KW"/>
</dbReference>
<dbReference type="EMBL" id="JAGPYM010000016">
    <property type="protein sequence ID" value="KAH6886221.1"/>
    <property type="molecule type" value="Genomic_DNA"/>
</dbReference>
<evidence type="ECO:0008006" key="12">
    <source>
        <dbReference type="Google" id="ProtNLM"/>
    </source>
</evidence>
<proteinExistence type="predicted"/>
<dbReference type="Proteomes" id="UP000777438">
    <property type="component" value="Unassembled WGS sequence"/>
</dbReference>
<dbReference type="OrthoDB" id="1431934at2759"/>
<dbReference type="Gene3D" id="1.20.120.1750">
    <property type="match status" value="1"/>
</dbReference>
<accession>A0A9P8W3C9</accession>
<keyword evidence="5" id="KW-0833">Ubl conjugation pathway</keyword>
<reference evidence="10 11" key="1">
    <citation type="journal article" date="2021" name="Nat. Commun.">
        <title>Genetic determinants of endophytism in the Arabidopsis root mycobiome.</title>
        <authorList>
            <person name="Mesny F."/>
            <person name="Miyauchi S."/>
            <person name="Thiergart T."/>
            <person name="Pickel B."/>
            <person name="Atanasova L."/>
            <person name="Karlsson M."/>
            <person name="Huettel B."/>
            <person name="Barry K.W."/>
            <person name="Haridas S."/>
            <person name="Chen C."/>
            <person name="Bauer D."/>
            <person name="Andreopoulos W."/>
            <person name="Pangilinan J."/>
            <person name="LaButti K."/>
            <person name="Riley R."/>
            <person name="Lipzen A."/>
            <person name="Clum A."/>
            <person name="Drula E."/>
            <person name="Henrissat B."/>
            <person name="Kohler A."/>
            <person name="Grigoriev I.V."/>
            <person name="Martin F.M."/>
            <person name="Hacquard S."/>
        </authorList>
    </citation>
    <scope>NUCLEOTIDE SEQUENCE [LARGE SCALE GENOMIC DNA]</scope>
    <source>
        <strain evidence="10 11">MPI-CAGE-CH-0241</strain>
    </source>
</reference>
<name>A0A9P8W3C9_9HYPO</name>
<evidence type="ECO:0000256" key="4">
    <source>
        <dbReference type="ARBA" id="ARBA00022771"/>
    </source>
</evidence>
<evidence type="ECO:0000256" key="7">
    <source>
        <dbReference type="PROSITE-ProRule" id="PRU00175"/>
    </source>
</evidence>
<dbReference type="GO" id="GO:0016740">
    <property type="term" value="F:transferase activity"/>
    <property type="evidence" value="ECO:0007669"/>
    <property type="project" value="UniProtKB-KW"/>
</dbReference>
<evidence type="ECO:0000256" key="5">
    <source>
        <dbReference type="ARBA" id="ARBA00022786"/>
    </source>
</evidence>
<dbReference type="AlphaFoldDB" id="A0A9P8W3C9"/>
<dbReference type="PROSITE" id="PS51873">
    <property type="entry name" value="TRIAD"/>
    <property type="match status" value="1"/>
</dbReference>
<keyword evidence="11" id="KW-1185">Reference proteome</keyword>
<evidence type="ECO:0000259" key="8">
    <source>
        <dbReference type="PROSITE" id="PS50089"/>
    </source>
</evidence>
<dbReference type="PROSITE" id="PS50089">
    <property type="entry name" value="ZF_RING_2"/>
    <property type="match status" value="1"/>
</dbReference>
<evidence type="ECO:0000256" key="2">
    <source>
        <dbReference type="ARBA" id="ARBA00022723"/>
    </source>
</evidence>
<keyword evidence="1" id="KW-0808">Transferase</keyword>
<dbReference type="InterPro" id="IPR044066">
    <property type="entry name" value="TRIAD_supradom"/>
</dbReference>
<dbReference type="CDD" id="cd00198">
    <property type="entry name" value="vWFA"/>
    <property type="match status" value="1"/>
</dbReference>
<evidence type="ECO:0000259" key="9">
    <source>
        <dbReference type="PROSITE" id="PS51873"/>
    </source>
</evidence>
<sequence length="1061" mass="116875">MATTRGPHDLMVVLDATGSMGAFVTSLNNLSSLTACFERIGVITYRDYCGGSLTDWSGWCSPSGDATGPDIVDQEKVLRMASGIRPDYGGDWPEATKTGLARAYENMREDATTIVLLYTDAPPHFEATGGQNYTKEKENLSQADSFGGCGPSFVDWTSAARTLKNGSKRAVVFSFVSHNNVSSYTPYLYLSTMTGGVHFGIDHVTPTIISQLTLGTLLTWMGAGKAVEGDNTKVGNLKWYKTTEDIEQAKDEDGKIVNRYFAKGFSGPALTTASANVDLKAVALKDMPTALKARGPSVKNFAKRYVDDENYKKLAVEQLQSIIKTNVALVSLNPIFGTLWRTVCNDRTNEARDGLITEFGFQVDRIADASEKARMKAWLEESYNYKAEIQAEIAKVPAQERFPLVYLDPTADFSASHEDKEEMGGENRPINEFSRAELLEIGRSCDYRILRRLGKVLTRLSYVEKAEDMPAHIKAASVEDVPQIPMALADPKHKKQFWKTLLHAVLPGTMITSRPAAVLAALALRMGIAPLRNVADGELIAFRERWNQLEIPETWNVGCLGLLLDADKDFEKRVAQGITERETPDSFILKPEDRRLFKTLVDYKMLEFNLKTTLQAKVGWKPEKTKVAMGPVVVCRECKFPRSVSVMAANGICGLCVLERWCKCVVCLRSEDSGVRMKNNVSKDHNEKSIGYWVECCRVECRAQYVVYNPDALNVRAKCYYCRHGDGKSDKGPAPCVECSKCLSRVIWPKEYRPKNLDLAKFECSACASDVVTIIAQDTTAESLREENGSEWLLKNEDRAIENAFNGRSLFYTASHCDLAHLPDKVEILPASDKATLTLAGKLVRNQTEVVASLENWVGSRRTESGLCSLCFSNVRKADLRRACGRAGCHQLICNGCIKDWYGLNARGRIINIAALSCAFCRRRPAPKTVAPFGIAEVGELRKAVEEAGSWVYAWCNTCGFAKPFVERACAAGAPAEVTNWKCEQCEAEAEAAAGAKAVKMKQCPSCTVATQKTGGCDHITCPCGTHWCYACGEDTGEKGIYPHLARVLGDGVAAQREFGG</sequence>
<dbReference type="CDD" id="cd22584">
    <property type="entry name" value="Rcat_RBR_unk"/>
    <property type="match status" value="1"/>
</dbReference>
<dbReference type="SUPFAM" id="SSF53300">
    <property type="entry name" value="vWA-like"/>
    <property type="match status" value="1"/>
</dbReference>
<dbReference type="InterPro" id="IPR036465">
    <property type="entry name" value="vWFA_dom_sf"/>
</dbReference>
<organism evidence="10 11">
    <name type="scientific">Thelonectria olida</name>
    <dbReference type="NCBI Taxonomy" id="1576542"/>
    <lineage>
        <taxon>Eukaryota</taxon>
        <taxon>Fungi</taxon>
        <taxon>Dikarya</taxon>
        <taxon>Ascomycota</taxon>
        <taxon>Pezizomycotina</taxon>
        <taxon>Sordariomycetes</taxon>
        <taxon>Hypocreomycetidae</taxon>
        <taxon>Hypocreales</taxon>
        <taxon>Nectriaceae</taxon>
        <taxon>Thelonectria</taxon>
    </lineage>
</organism>
<comment type="caution">
    <text evidence="10">The sequence shown here is derived from an EMBL/GenBank/DDBJ whole genome shotgun (WGS) entry which is preliminary data.</text>
</comment>
<dbReference type="SUPFAM" id="SSF57850">
    <property type="entry name" value="RING/U-box"/>
    <property type="match status" value="1"/>
</dbReference>